<reference evidence="4" key="1">
    <citation type="submission" date="2018-11" db="EMBL/GenBank/DDBJ databases">
        <authorList>
            <consortium name="Pathogen Informatics"/>
        </authorList>
    </citation>
    <scope>NUCLEOTIDE SEQUENCE</scope>
</reference>
<dbReference type="SUPFAM" id="SSF47576">
    <property type="entry name" value="Calponin-homology domain, CH-domain"/>
    <property type="match status" value="1"/>
</dbReference>
<evidence type="ECO:0000313" key="5">
    <source>
        <dbReference type="Proteomes" id="UP000784294"/>
    </source>
</evidence>
<comment type="caution">
    <text evidence="4">The sequence shown here is derived from an EMBL/GenBank/DDBJ whole genome shotgun (WGS) entry which is preliminary data.</text>
</comment>
<name>A0A448XHF6_9PLAT</name>
<dbReference type="PANTHER" id="PTHR19961:SF18">
    <property type="entry name" value="FI19014P1"/>
    <property type="match status" value="1"/>
</dbReference>
<keyword evidence="1" id="KW-0677">Repeat</keyword>
<feature type="compositionally biased region" description="Basic and acidic residues" evidence="3">
    <location>
        <begin position="102"/>
        <end position="114"/>
    </location>
</feature>
<sequence>MNCNYAVQLGLQAGFSLVGLAGSDLRNGCQTATLALLWQLMRAYTLAILTRLAAATAGATSPMDSGLVVGSGDKNNNSLNTNNNAVVGQTCLTGSSWRPRRGGLDQKGDANDRL</sequence>
<dbReference type="EMBL" id="CAAALY010252888">
    <property type="protein sequence ID" value="VEL36678.1"/>
    <property type="molecule type" value="Genomic_DNA"/>
</dbReference>
<dbReference type="OrthoDB" id="431378at2759"/>
<dbReference type="AlphaFoldDB" id="A0A448XHF6"/>
<keyword evidence="5" id="KW-1185">Reference proteome</keyword>
<dbReference type="GO" id="GO:0005737">
    <property type="term" value="C:cytoplasm"/>
    <property type="evidence" value="ECO:0007669"/>
    <property type="project" value="TreeGrafter"/>
</dbReference>
<keyword evidence="2" id="KW-0009">Actin-binding</keyword>
<dbReference type="GO" id="GO:0032432">
    <property type="term" value="C:actin filament bundle"/>
    <property type="evidence" value="ECO:0007669"/>
    <property type="project" value="TreeGrafter"/>
</dbReference>
<evidence type="ECO:0000256" key="1">
    <source>
        <dbReference type="ARBA" id="ARBA00022737"/>
    </source>
</evidence>
<protein>
    <recommendedName>
        <fullName evidence="6">Calponin-homology (CH) domain-containing protein</fullName>
    </recommendedName>
</protein>
<evidence type="ECO:0000313" key="4">
    <source>
        <dbReference type="EMBL" id="VEL36678.1"/>
    </source>
</evidence>
<dbReference type="Gene3D" id="1.10.418.10">
    <property type="entry name" value="Calponin-like domain"/>
    <property type="match status" value="1"/>
</dbReference>
<evidence type="ECO:0000256" key="3">
    <source>
        <dbReference type="SAM" id="MobiDB-lite"/>
    </source>
</evidence>
<dbReference type="InterPro" id="IPR039959">
    <property type="entry name" value="Fimbrin/Plastin"/>
</dbReference>
<dbReference type="GO" id="GO:0005884">
    <property type="term" value="C:actin filament"/>
    <property type="evidence" value="ECO:0007669"/>
    <property type="project" value="TreeGrafter"/>
</dbReference>
<feature type="region of interest" description="Disordered" evidence="3">
    <location>
        <begin position="92"/>
        <end position="114"/>
    </location>
</feature>
<dbReference type="PANTHER" id="PTHR19961">
    <property type="entry name" value="FIMBRIN/PLASTIN"/>
    <property type="match status" value="1"/>
</dbReference>
<evidence type="ECO:0008006" key="6">
    <source>
        <dbReference type="Google" id="ProtNLM"/>
    </source>
</evidence>
<dbReference type="InterPro" id="IPR036872">
    <property type="entry name" value="CH_dom_sf"/>
</dbReference>
<proteinExistence type="predicted"/>
<dbReference type="GO" id="GO:0051639">
    <property type="term" value="P:actin filament network formation"/>
    <property type="evidence" value="ECO:0007669"/>
    <property type="project" value="TreeGrafter"/>
</dbReference>
<dbReference type="GO" id="GO:0051017">
    <property type="term" value="P:actin filament bundle assembly"/>
    <property type="evidence" value="ECO:0007669"/>
    <property type="project" value="InterPro"/>
</dbReference>
<gene>
    <name evidence="4" type="ORF">PXEA_LOCUS30118</name>
</gene>
<organism evidence="4 5">
    <name type="scientific">Protopolystoma xenopodis</name>
    <dbReference type="NCBI Taxonomy" id="117903"/>
    <lineage>
        <taxon>Eukaryota</taxon>
        <taxon>Metazoa</taxon>
        <taxon>Spiralia</taxon>
        <taxon>Lophotrochozoa</taxon>
        <taxon>Platyhelminthes</taxon>
        <taxon>Monogenea</taxon>
        <taxon>Polyopisthocotylea</taxon>
        <taxon>Polystomatidea</taxon>
        <taxon>Polystomatidae</taxon>
        <taxon>Protopolystoma</taxon>
    </lineage>
</organism>
<evidence type="ECO:0000256" key="2">
    <source>
        <dbReference type="ARBA" id="ARBA00023203"/>
    </source>
</evidence>
<dbReference type="Proteomes" id="UP000784294">
    <property type="component" value="Unassembled WGS sequence"/>
</dbReference>
<dbReference type="GO" id="GO:0051015">
    <property type="term" value="F:actin filament binding"/>
    <property type="evidence" value="ECO:0007669"/>
    <property type="project" value="InterPro"/>
</dbReference>
<accession>A0A448XHF6</accession>